<reference evidence="2" key="1">
    <citation type="submission" date="2022-10" db="EMBL/GenBank/DDBJ databases">
        <title>Genome assembly of Pristionchus species.</title>
        <authorList>
            <person name="Yoshida K."/>
            <person name="Sommer R.J."/>
        </authorList>
    </citation>
    <scope>NUCLEOTIDE SEQUENCE [LARGE SCALE GENOMIC DNA]</scope>
    <source>
        <strain evidence="2">RS5460</strain>
    </source>
</reference>
<proteinExistence type="predicted"/>
<evidence type="ECO:0000313" key="1">
    <source>
        <dbReference type="EMBL" id="GMR30429.1"/>
    </source>
</evidence>
<organism evidence="1 2">
    <name type="scientific">Pristionchus mayeri</name>
    <dbReference type="NCBI Taxonomy" id="1317129"/>
    <lineage>
        <taxon>Eukaryota</taxon>
        <taxon>Metazoa</taxon>
        <taxon>Ecdysozoa</taxon>
        <taxon>Nematoda</taxon>
        <taxon>Chromadorea</taxon>
        <taxon>Rhabditida</taxon>
        <taxon>Rhabditina</taxon>
        <taxon>Diplogasteromorpha</taxon>
        <taxon>Diplogasteroidea</taxon>
        <taxon>Neodiplogasteridae</taxon>
        <taxon>Pristionchus</taxon>
    </lineage>
</organism>
<protein>
    <submittedName>
        <fullName evidence="1">Uncharacterized protein</fullName>
    </submittedName>
</protein>
<evidence type="ECO:0000313" key="2">
    <source>
        <dbReference type="Proteomes" id="UP001328107"/>
    </source>
</evidence>
<dbReference type="Proteomes" id="UP001328107">
    <property type="component" value="Unassembled WGS sequence"/>
</dbReference>
<accession>A0AAN4YZ78</accession>
<gene>
    <name evidence="1" type="ORF">PMAYCL1PPCAC_00624</name>
</gene>
<keyword evidence="2" id="KW-1185">Reference proteome</keyword>
<comment type="caution">
    <text evidence="1">The sequence shown here is derived from an EMBL/GenBank/DDBJ whole genome shotgun (WGS) entry which is preliminary data.</text>
</comment>
<dbReference type="EMBL" id="BTRK01000001">
    <property type="protein sequence ID" value="GMR30429.1"/>
    <property type="molecule type" value="Genomic_DNA"/>
</dbReference>
<feature type="non-terminal residue" evidence="1">
    <location>
        <position position="1"/>
    </location>
</feature>
<sequence length="118" mass="13601">LHTTSRAPITYIQIVIPKLAVSFPHLPPPLLLLRLHSHIRPFVAHPKHAEFPLLLPAKHTRNCRREQLLIRLQCLLGRNSQQPPFILQDGGCPEYISAECLRIEHIVDRFEDQNIVID</sequence>
<name>A0AAN4YZ78_9BILA</name>
<dbReference type="AlphaFoldDB" id="A0AAN4YZ78"/>